<gene>
    <name evidence="2" type="ORF">MPH_01226</name>
</gene>
<organism evidence="2 3">
    <name type="scientific">Macrophomina phaseolina (strain MS6)</name>
    <name type="common">Charcoal rot fungus</name>
    <dbReference type="NCBI Taxonomy" id="1126212"/>
    <lineage>
        <taxon>Eukaryota</taxon>
        <taxon>Fungi</taxon>
        <taxon>Dikarya</taxon>
        <taxon>Ascomycota</taxon>
        <taxon>Pezizomycotina</taxon>
        <taxon>Dothideomycetes</taxon>
        <taxon>Dothideomycetes incertae sedis</taxon>
        <taxon>Botryosphaeriales</taxon>
        <taxon>Botryosphaeriaceae</taxon>
        <taxon>Macrophomina</taxon>
    </lineage>
</organism>
<dbReference type="HOGENOM" id="CLU_1482252_0_0_1"/>
<dbReference type="AlphaFoldDB" id="K2S3A4"/>
<protein>
    <submittedName>
        <fullName evidence="2">Uncharacterized protein</fullName>
    </submittedName>
</protein>
<dbReference type="VEuPathDB" id="FungiDB:MPH_01226"/>
<sequence>MMKNRSCGVVEQVLEELTEGTARNCRMERRGESRGTRRGCKACRTQWRRVWTGRSSSPSSTGRLRKARGTCFHNPPTAAAETSELEEPPTSPRSITWRQAHPASSSSLLQSGPRLLTLFPSVPSLFVFEPHAVENLIDGCAPGAACTSLPSSCRHRHGLYRCACHAPPDLLIHQMRTSSSSE</sequence>
<dbReference type="Proteomes" id="UP000007129">
    <property type="component" value="Unassembled WGS sequence"/>
</dbReference>
<proteinExistence type="predicted"/>
<dbReference type="EMBL" id="AHHD01000050">
    <property type="protein sequence ID" value="EKG21428.1"/>
    <property type="molecule type" value="Genomic_DNA"/>
</dbReference>
<evidence type="ECO:0000256" key="1">
    <source>
        <dbReference type="SAM" id="MobiDB-lite"/>
    </source>
</evidence>
<evidence type="ECO:0000313" key="2">
    <source>
        <dbReference type="EMBL" id="EKG21428.1"/>
    </source>
</evidence>
<accession>K2S3A4</accession>
<evidence type="ECO:0000313" key="3">
    <source>
        <dbReference type="Proteomes" id="UP000007129"/>
    </source>
</evidence>
<feature type="region of interest" description="Disordered" evidence="1">
    <location>
        <begin position="51"/>
        <end position="99"/>
    </location>
</feature>
<dbReference type="InParanoid" id="K2S3A4"/>
<name>K2S3A4_MACPH</name>
<reference evidence="2 3" key="1">
    <citation type="journal article" date="2012" name="BMC Genomics">
        <title>Tools to kill: Genome of one of the most destructive plant pathogenic fungi Macrophomina phaseolina.</title>
        <authorList>
            <person name="Islam M.S."/>
            <person name="Haque M.S."/>
            <person name="Islam M.M."/>
            <person name="Emdad E.M."/>
            <person name="Halim A."/>
            <person name="Hossen Q.M.M."/>
            <person name="Hossain M.Z."/>
            <person name="Ahmed B."/>
            <person name="Rahim S."/>
            <person name="Rahman M.S."/>
            <person name="Alam M.M."/>
            <person name="Hou S."/>
            <person name="Wan X."/>
            <person name="Saito J.A."/>
            <person name="Alam M."/>
        </authorList>
    </citation>
    <scope>NUCLEOTIDE SEQUENCE [LARGE SCALE GENOMIC DNA]</scope>
    <source>
        <strain evidence="2 3">MS6</strain>
    </source>
</reference>
<comment type="caution">
    <text evidence="2">The sequence shown here is derived from an EMBL/GenBank/DDBJ whole genome shotgun (WGS) entry which is preliminary data.</text>
</comment>